<proteinExistence type="predicted"/>
<feature type="region of interest" description="Disordered" evidence="1">
    <location>
        <begin position="58"/>
        <end position="83"/>
    </location>
</feature>
<feature type="compositionally biased region" description="Polar residues" evidence="1">
    <location>
        <begin position="160"/>
        <end position="176"/>
    </location>
</feature>
<feature type="compositionally biased region" description="Low complexity" evidence="1">
    <location>
        <begin position="552"/>
        <end position="566"/>
    </location>
</feature>
<feature type="compositionally biased region" description="Basic and acidic residues" evidence="1">
    <location>
        <begin position="236"/>
        <end position="245"/>
    </location>
</feature>
<feature type="region of interest" description="Disordered" evidence="1">
    <location>
        <begin position="99"/>
        <end position="273"/>
    </location>
</feature>
<accession>A0AAV0B093</accession>
<keyword evidence="3" id="KW-1185">Reference proteome</keyword>
<dbReference type="AlphaFoldDB" id="A0AAV0B093"/>
<dbReference type="EMBL" id="CALTRL010002606">
    <property type="protein sequence ID" value="CAH7676171.1"/>
    <property type="molecule type" value="Genomic_DNA"/>
</dbReference>
<organism evidence="2 3">
    <name type="scientific">Phakopsora pachyrhizi</name>
    <name type="common">Asian soybean rust disease fungus</name>
    <dbReference type="NCBI Taxonomy" id="170000"/>
    <lineage>
        <taxon>Eukaryota</taxon>
        <taxon>Fungi</taxon>
        <taxon>Dikarya</taxon>
        <taxon>Basidiomycota</taxon>
        <taxon>Pucciniomycotina</taxon>
        <taxon>Pucciniomycetes</taxon>
        <taxon>Pucciniales</taxon>
        <taxon>Phakopsoraceae</taxon>
        <taxon>Phakopsora</taxon>
    </lineage>
</organism>
<feature type="region of interest" description="Disordered" evidence="1">
    <location>
        <begin position="359"/>
        <end position="402"/>
    </location>
</feature>
<feature type="region of interest" description="Disordered" evidence="1">
    <location>
        <begin position="997"/>
        <end position="1018"/>
    </location>
</feature>
<evidence type="ECO:0000313" key="3">
    <source>
        <dbReference type="Proteomes" id="UP001153365"/>
    </source>
</evidence>
<comment type="caution">
    <text evidence="2">The sequence shown here is derived from an EMBL/GenBank/DDBJ whole genome shotgun (WGS) entry which is preliminary data.</text>
</comment>
<feature type="region of interest" description="Disordered" evidence="1">
    <location>
        <begin position="488"/>
        <end position="589"/>
    </location>
</feature>
<protein>
    <submittedName>
        <fullName evidence="2">Expressed protein</fullName>
    </submittedName>
</protein>
<dbReference type="Proteomes" id="UP001153365">
    <property type="component" value="Unassembled WGS sequence"/>
</dbReference>
<reference evidence="2" key="1">
    <citation type="submission" date="2022-06" db="EMBL/GenBank/DDBJ databases">
        <authorList>
            <consortium name="SYNGENTA / RWTH Aachen University"/>
        </authorList>
    </citation>
    <scope>NUCLEOTIDE SEQUENCE</scope>
</reference>
<feature type="compositionally biased region" description="Polar residues" evidence="1">
    <location>
        <begin position="571"/>
        <end position="589"/>
    </location>
</feature>
<feature type="compositionally biased region" description="Polar residues" evidence="1">
    <location>
        <begin position="526"/>
        <end position="551"/>
    </location>
</feature>
<name>A0AAV0B093_PHAPC</name>
<feature type="compositionally biased region" description="Polar residues" evidence="1">
    <location>
        <begin position="496"/>
        <end position="508"/>
    </location>
</feature>
<gene>
    <name evidence="2" type="ORF">PPACK8108_LOCUS11278</name>
</gene>
<feature type="compositionally biased region" description="Polar residues" evidence="1">
    <location>
        <begin position="197"/>
        <end position="235"/>
    </location>
</feature>
<feature type="compositionally biased region" description="Polar residues" evidence="1">
    <location>
        <begin position="386"/>
        <end position="401"/>
    </location>
</feature>
<evidence type="ECO:0000313" key="2">
    <source>
        <dbReference type="EMBL" id="CAH7676171.1"/>
    </source>
</evidence>
<feature type="compositionally biased region" description="Polar residues" evidence="1">
    <location>
        <begin position="364"/>
        <end position="377"/>
    </location>
</feature>
<sequence length="1096" mass="122251">MSCEDFDLYSNNFRIAHIKDFMYKIDPHVYIPRNVKQDNLQEMARQLIQDRACQRVASSLKNESAAPSQQRKGRASSRLQNSELKEKILEDSDKVKQNCVLPSRLSPSSKSKKRSLALNTNLGAKENPKRSCVSPPKVTSPEELNLSSAPFQKKSDSKNHFGSSSLNQTTLKNNNRPPIITPRGTAAKNSEIRPIRTQGNMTSSTKLDQQKIQPSDNSSNSTFDSQLSDDYTLSEDSPKFNKENLECNNDSRIVEDFEEGGGSQDEYDRSEEGSIESWLYEEKFLENGNESPGDEEFLDDLDVSAESIEVDHLPSNTKNSSKTQNTQLASKDIHHLLQCNHSNSTKFNVDQRDYEKKRLVQAPSPENSRAARTQYNEQARERERSNQGQPENQRLQKSQLNFRDYEKENLIERKSENINPEKFQINCVDCEREIFNRQQETTTSRTSSKFCSQPVSILKQTKVAHQETLNSELPLQVPSNRPFVQTQKAVSKEEPNINQSKYSSTHPGHQQVYHSRDNPFIPRSFNHLQNSSVENQGQQHQPSFSGIGQTPASSGSGSQFGSFAQGKDQPYTANLMPSNNSDRSTQSSLIPQEQNMETLYPHFQTSTMSQAEVSTTLLSQQTSKDSSLPLLDSSVWLIIPGYGTFALVNNGSSNQIPIEARASKITPDNIAPTIIPSKEEKIPDFIPSSDFETSHTEELAEIPTPDPVPLPINKMEWIPLAIGDKADSIKSEIGRLSSNSLSFWLENIEQLLTDLVMTQPKDNKKVSTTSKEFSNPNQYNMVGTDILPKRKAINEELNSKNMVSSDSAQKDSVLPFTFNCGTSTELSNFGKARKISNHPKHFKSFLPLNLKLEKKDESTAGTNSLSVAMSIRDPILEVEAKNPTNFFPGASAKTNEHPCLEAFLQKDKDNNLATPSPPIKKDHSQEVVALNFSNALPGMLAQSEKEQSLGTDAIKLNNSSSNNTFVEITGKPLHANDLNSVNGSKIEAQVATATSKNDPLSEITSNKNESRTCFSKTNDQVEESKIESLLSSGNRSKGFSSGISLIGKGAQQVLDEIELGVEPKYEVQIDHIPKTTFEPTVRNIQKILTEIFSPEI</sequence>
<evidence type="ECO:0000256" key="1">
    <source>
        <dbReference type="SAM" id="MobiDB-lite"/>
    </source>
</evidence>
<feature type="compositionally biased region" description="Polar residues" evidence="1">
    <location>
        <begin position="58"/>
        <end position="70"/>
    </location>
</feature>